<accession>A0A2H9U8J7</accession>
<dbReference type="Proteomes" id="UP000235861">
    <property type="component" value="Unassembled WGS sequence"/>
</dbReference>
<dbReference type="InterPro" id="IPR014175">
    <property type="entry name" value="CHP02808"/>
</dbReference>
<evidence type="ECO:0000313" key="3">
    <source>
        <dbReference type="Proteomes" id="UP000235861"/>
    </source>
</evidence>
<keyword evidence="1" id="KW-0812">Transmembrane</keyword>
<keyword evidence="1" id="KW-0472">Membrane</keyword>
<dbReference type="RefSeq" id="WP_100292667.1">
    <property type="nucleotide sequence ID" value="NZ_PGGC01000015.1"/>
</dbReference>
<dbReference type="AlphaFoldDB" id="A0A2H9U8J7"/>
<dbReference type="OrthoDB" id="6198493at2"/>
<organism evidence="2 3">
    <name type="scientific">Aeromonas cavernicola</name>
    <dbReference type="NCBI Taxonomy" id="1006623"/>
    <lineage>
        <taxon>Bacteria</taxon>
        <taxon>Pseudomonadati</taxon>
        <taxon>Pseudomonadota</taxon>
        <taxon>Gammaproteobacteria</taxon>
        <taxon>Aeromonadales</taxon>
        <taxon>Aeromonadaceae</taxon>
        <taxon>Aeromonas</taxon>
    </lineage>
</organism>
<comment type="caution">
    <text evidence="2">The sequence shown here is derived from an EMBL/GenBank/DDBJ whole genome shotgun (WGS) entry which is preliminary data.</text>
</comment>
<protein>
    <submittedName>
        <fullName evidence="2">TIGR02808 family protein</fullName>
    </submittedName>
</protein>
<dbReference type="Pfam" id="PF09574">
    <property type="entry name" value="DUF2374"/>
    <property type="match status" value="1"/>
</dbReference>
<feature type="transmembrane region" description="Helical" evidence="1">
    <location>
        <begin position="12"/>
        <end position="39"/>
    </location>
</feature>
<evidence type="ECO:0000313" key="2">
    <source>
        <dbReference type="EMBL" id="PJG60355.1"/>
    </source>
</evidence>
<dbReference type="NCBIfam" id="TIGR02808">
    <property type="entry name" value="short_TIGR02808"/>
    <property type="match status" value="1"/>
</dbReference>
<keyword evidence="1" id="KW-1133">Transmembrane helix</keyword>
<dbReference type="EMBL" id="PGGC01000015">
    <property type="protein sequence ID" value="PJG60355.1"/>
    <property type="molecule type" value="Genomic_DNA"/>
</dbReference>
<sequence>MSLLEHTIWTVLGYGVMPFIFLSGFVAVAVTCCVLLNLFGIEPQHNSSNS</sequence>
<evidence type="ECO:0000256" key="1">
    <source>
        <dbReference type="SAM" id="Phobius"/>
    </source>
</evidence>
<name>A0A2H9U8J7_9GAMM</name>
<gene>
    <name evidence="2" type="ORF">CUC53_02295</name>
</gene>
<keyword evidence="3" id="KW-1185">Reference proteome</keyword>
<reference evidence="2 3" key="1">
    <citation type="submission" date="2017-11" db="EMBL/GenBank/DDBJ databases">
        <title>Draft genome sequence of environmental isolate Aeromonas cavernicola sp. nov. MDC 2508.</title>
        <authorList>
            <person name="Colston S.M."/>
            <person name="Navarro A."/>
            <person name="Martinez-Murcia A.J."/>
            <person name="Graf J."/>
        </authorList>
    </citation>
    <scope>NUCLEOTIDE SEQUENCE [LARGE SCALE GENOMIC DNA]</scope>
    <source>
        <strain evidence="2 3">MDC 2508</strain>
    </source>
</reference>
<proteinExistence type="predicted"/>